<evidence type="ECO:0000313" key="2">
    <source>
        <dbReference type="Proteomes" id="UP001139104"/>
    </source>
</evidence>
<comment type="caution">
    <text evidence="1">The sequence shown here is derived from an EMBL/GenBank/DDBJ whole genome shotgun (WGS) entry which is preliminary data.</text>
</comment>
<sequence length="72" mass="7506">MRMLIALLVIAYLVGVGVTLAPTITANWNAGSASQFVEKVVAELPRALSWPAAAYRSVAQKPSAPEKPGGAQ</sequence>
<keyword evidence="2" id="KW-1185">Reference proteome</keyword>
<organism evidence="1 2">
    <name type="scientific">Candidatus Rhodoblastus alkanivorans</name>
    <dbReference type="NCBI Taxonomy" id="2954117"/>
    <lineage>
        <taxon>Bacteria</taxon>
        <taxon>Pseudomonadati</taxon>
        <taxon>Pseudomonadota</taxon>
        <taxon>Alphaproteobacteria</taxon>
        <taxon>Hyphomicrobiales</taxon>
        <taxon>Rhodoblastaceae</taxon>
        <taxon>Rhodoblastus</taxon>
    </lineage>
</organism>
<evidence type="ECO:0000313" key="1">
    <source>
        <dbReference type="EMBL" id="MCI4683725.1"/>
    </source>
</evidence>
<dbReference type="Proteomes" id="UP001139104">
    <property type="component" value="Unassembled WGS sequence"/>
</dbReference>
<gene>
    <name evidence="1" type="ORF">K2U94_13285</name>
</gene>
<dbReference type="EMBL" id="JAIVFP010000001">
    <property type="protein sequence ID" value="MCI4683725.1"/>
    <property type="molecule type" value="Genomic_DNA"/>
</dbReference>
<protein>
    <submittedName>
        <fullName evidence="1">Uncharacterized protein</fullName>
    </submittedName>
</protein>
<dbReference type="RefSeq" id="WP_243067660.1">
    <property type="nucleotide sequence ID" value="NZ_JAIVFK010000016.1"/>
</dbReference>
<reference evidence="1" key="1">
    <citation type="journal article" date="2022" name="ISME J.">
        <title>Identification of active gaseous-alkane degraders at natural gas seeps.</title>
        <authorList>
            <person name="Farhan Ul Haque M."/>
            <person name="Hernandez M."/>
            <person name="Crombie A.T."/>
            <person name="Murrell J.C."/>
        </authorList>
    </citation>
    <scope>NUCLEOTIDE SEQUENCE</scope>
    <source>
        <strain evidence="1">PC2</strain>
    </source>
</reference>
<proteinExistence type="predicted"/>
<name>A0ABS9Z7S1_9HYPH</name>
<accession>A0ABS9Z7S1</accession>